<keyword evidence="1" id="KW-0573">Peptidoglycan synthesis</keyword>
<evidence type="ECO:0000259" key="2">
    <source>
        <dbReference type="Pfam" id="PF26298"/>
    </source>
</evidence>
<dbReference type="InterPro" id="IPR058740">
    <property type="entry name" value="MurL_N"/>
</dbReference>
<keyword evidence="1" id="KW-0132">Cell division</keyword>
<keyword evidence="1" id="KW-0961">Cell wall biogenesis/degradation</keyword>
<evidence type="ECO:0000313" key="4">
    <source>
        <dbReference type="EMBL" id="OGD87874.1"/>
    </source>
</evidence>
<dbReference type="GO" id="GO:0008360">
    <property type="term" value="P:regulation of cell shape"/>
    <property type="evidence" value="ECO:0007669"/>
    <property type="project" value="UniProtKB-KW"/>
</dbReference>
<dbReference type="GO" id="GO:0005737">
    <property type="term" value="C:cytoplasm"/>
    <property type="evidence" value="ECO:0007669"/>
    <property type="project" value="UniProtKB-UniRule"/>
</dbReference>
<keyword evidence="1" id="KW-0133">Cell shape</keyword>
<name>A0A1F5G7S5_9BACT</name>
<dbReference type="AlphaFoldDB" id="A0A1F5G7S5"/>
<evidence type="ECO:0000259" key="3">
    <source>
        <dbReference type="Pfam" id="PF26299"/>
    </source>
</evidence>
<feature type="domain" description="MurL C-terminal" evidence="2">
    <location>
        <begin position="311"/>
        <end position="396"/>
    </location>
</feature>
<dbReference type="Pfam" id="PF26298">
    <property type="entry name" value="MurL_epimerase_C"/>
    <property type="match status" value="1"/>
</dbReference>
<dbReference type="Gene3D" id="3.40.50.620">
    <property type="entry name" value="HUPs"/>
    <property type="match status" value="1"/>
</dbReference>
<accession>A0A1F5G7S5</accession>
<gene>
    <name evidence="1" type="primary">murL</name>
    <name evidence="4" type="ORF">A2693_01560</name>
</gene>
<dbReference type="Proteomes" id="UP000178577">
    <property type="component" value="Unassembled WGS sequence"/>
</dbReference>
<dbReference type="GO" id="GO:0009252">
    <property type="term" value="P:peptidoglycan biosynthetic process"/>
    <property type="evidence" value="ECO:0007669"/>
    <property type="project" value="UniProtKB-UniRule"/>
</dbReference>
<sequence>MPLTLKQLRKKHARFVYESFDITKSKNTIHVQYLFKLEPNIFFKPKISIPCDTKISAESLKVFAFNLGLVESISYWKAACPKEFVIKAGFLTVEQISWWRDLFIHGLGEFFYQNKIDFRPKDFLKIKLESKTRFKKQDLKKPNGDLILVGGGIDSAVTLELLKKSKQKREVFLLNPTRSAIEIAKLAGYTKLLIATREIDPKLLDLNSHGYLNGHTPFSAYLAFLGTLAAALLNYQNVIVSNERSADEVNIRYHDMEVNHQYSKSTRFEKLFRNYCSKYLSAQINYFSFLRPLYELQVTKIFARSPKYFGVFKSCNAGQKANIWCGNCAKCAFSYLALSPFISRGQLIKIFGSDYFRNKHLVDHINTLTGVTANKPFDCVGTIAESRLAAKLAIEQYGEKDLKKKIEGRVKMDSNILNSWNKINFLPATYQNLLRKQMN</sequence>
<comment type="function">
    <text evidence="1">Cell wall formation. Catalyzes epimerization of the terminal L-glutamate in UDP-N-acetyl-alpha-D-muramoyl-L-alanyl-L-glutamate.</text>
</comment>
<evidence type="ECO:0000313" key="5">
    <source>
        <dbReference type="Proteomes" id="UP000178577"/>
    </source>
</evidence>
<dbReference type="EMBL" id="MFAY01000053">
    <property type="protein sequence ID" value="OGD87874.1"/>
    <property type="molecule type" value="Genomic_DNA"/>
</dbReference>
<dbReference type="GO" id="GO:0051301">
    <property type="term" value="P:cell division"/>
    <property type="evidence" value="ECO:0007669"/>
    <property type="project" value="UniProtKB-KW"/>
</dbReference>
<comment type="catalytic activity">
    <reaction evidence="1">
        <text>UDP-N-acetyl-alpha-D-muramoyl-L-alanyl-L-glutamate + ATP + H2O = UDP-N-acetyl-alpha-D-muramoyl-L-alanyl-D-glutamate + AMP + diphosphate + H(+)</text>
        <dbReference type="Rhea" id="RHEA:58812"/>
        <dbReference type="ChEBI" id="CHEBI:15377"/>
        <dbReference type="ChEBI" id="CHEBI:15378"/>
        <dbReference type="ChEBI" id="CHEBI:30616"/>
        <dbReference type="ChEBI" id="CHEBI:33019"/>
        <dbReference type="ChEBI" id="CHEBI:83900"/>
        <dbReference type="ChEBI" id="CHEBI:142725"/>
        <dbReference type="ChEBI" id="CHEBI:456215"/>
        <dbReference type="EC" id="5.1.1.23"/>
    </reaction>
</comment>
<organism evidence="4 5">
    <name type="scientific">Candidatus Curtissbacteria bacterium RIFCSPHIGHO2_01_FULL_40_12</name>
    <dbReference type="NCBI Taxonomy" id="1797710"/>
    <lineage>
        <taxon>Bacteria</taxon>
        <taxon>Candidatus Curtissiibacteriota</taxon>
    </lineage>
</organism>
<dbReference type="Pfam" id="PF26299">
    <property type="entry name" value="MurL_N"/>
    <property type="match status" value="1"/>
</dbReference>
<reference evidence="4 5" key="1">
    <citation type="journal article" date="2016" name="Nat. Commun.">
        <title>Thousands of microbial genomes shed light on interconnected biogeochemical processes in an aquifer system.</title>
        <authorList>
            <person name="Anantharaman K."/>
            <person name="Brown C.T."/>
            <person name="Hug L.A."/>
            <person name="Sharon I."/>
            <person name="Castelle C.J."/>
            <person name="Probst A.J."/>
            <person name="Thomas B.C."/>
            <person name="Singh A."/>
            <person name="Wilkins M.J."/>
            <person name="Karaoz U."/>
            <person name="Brodie E.L."/>
            <person name="Williams K.H."/>
            <person name="Hubbard S.S."/>
            <person name="Banfield J.F."/>
        </authorList>
    </citation>
    <scope>NUCLEOTIDE SEQUENCE [LARGE SCALE GENOMIC DNA]</scope>
</reference>
<dbReference type="GO" id="GO:0016855">
    <property type="term" value="F:racemase and epimerase activity, acting on amino acids and derivatives"/>
    <property type="evidence" value="ECO:0007669"/>
    <property type="project" value="UniProtKB-UniRule"/>
</dbReference>
<dbReference type="InterPro" id="IPR014729">
    <property type="entry name" value="Rossmann-like_a/b/a_fold"/>
</dbReference>
<keyword evidence="1" id="KW-0131">Cell cycle</keyword>
<proteinExistence type="inferred from homology"/>
<evidence type="ECO:0000256" key="1">
    <source>
        <dbReference type="HAMAP-Rule" id="MF_02209"/>
    </source>
</evidence>
<comment type="pathway">
    <text evidence="1">Cell wall biogenesis; peptidoglycan biosynthesis.</text>
</comment>
<dbReference type="HAMAP" id="MF_02209">
    <property type="entry name" value="MurL"/>
    <property type="match status" value="1"/>
</dbReference>
<dbReference type="EC" id="5.1.1.23" evidence="1"/>
<comment type="similarity">
    <text evidence="1">Belongs to the MurL family.</text>
</comment>
<dbReference type="InterPro" id="IPR058741">
    <property type="entry name" value="MurL_C"/>
</dbReference>
<comment type="caution">
    <text evidence="4">The sequence shown here is derived from an EMBL/GenBank/DDBJ whole genome shotgun (WGS) entry which is preliminary data.</text>
</comment>
<dbReference type="UniPathway" id="UPA00219"/>
<feature type="domain" description="MurL N-terminal" evidence="3">
    <location>
        <begin position="9"/>
        <end position="289"/>
    </location>
</feature>
<dbReference type="InterPro" id="IPR043689">
    <property type="entry name" value="MurL"/>
</dbReference>
<protein>
    <recommendedName>
        <fullName evidence="1">UDP-N-acetyl-alpha-D-muramoyl-L-alanyl-L-glutamate epimerase</fullName>
        <ecNumber evidence="1">5.1.1.23</ecNumber>
    </recommendedName>
    <alternativeName>
        <fullName evidence="1">UDP-MurNAc-L-Ala-L-Glu epimerase</fullName>
    </alternativeName>
</protein>
<keyword evidence="1" id="KW-0413">Isomerase</keyword>
<dbReference type="GO" id="GO:0071555">
    <property type="term" value="P:cell wall organization"/>
    <property type="evidence" value="ECO:0007669"/>
    <property type="project" value="UniProtKB-KW"/>
</dbReference>